<evidence type="ECO:0000313" key="1">
    <source>
        <dbReference type="EMBL" id="QOS68975.1"/>
    </source>
</evidence>
<organism evidence="1 2">
    <name type="scientific">Eggerthella guodeyinii</name>
    <dbReference type="NCBI Taxonomy" id="2690837"/>
    <lineage>
        <taxon>Bacteria</taxon>
        <taxon>Bacillati</taxon>
        <taxon>Actinomycetota</taxon>
        <taxon>Coriobacteriia</taxon>
        <taxon>Eggerthellales</taxon>
        <taxon>Eggerthellaceae</taxon>
        <taxon>Eggerthella</taxon>
    </lineage>
</organism>
<name>A0A6L7IWC4_9ACTN</name>
<dbReference type="KEGG" id="egd:GS424_003740"/>
<evidence type="ECO:0000313" key="2">
    <source>
        <dbReference type="Proteomes" id="UP000478463"/>
    </source>
</evidence>
<gene>
    <name evidence="1" type="ORF">GS424_003740</name>
</gene>
<protein>
    <submittedName>
        <fullName evidence="1">Uncharacterized protein</fullName>
    </submittedName>
</protein>
<accession>A0A6L7IWC4</accession>
<dbReference type="RefSeq" id="WP_160943438.1">
    <property type="nucleotide sequence ID" value="NZ_CP063310.1"/>
</dbReference>
<sequence>MAISRREALKRGISYGTGVINHGNDSIAYDRALKTFPADDSYVALRAAIAEGDAESALPAAQAFRKRCGELALSELYLRAAAVVAALEEGSLPPVEELDALDAARAGIVAYLERA</sequence>
<dbReference type="AlphaFoldDB" id="A0A6L7IWC4"/>
<dbReference type="Proteomes" id="UP000478463">
    <property type="component" value="Chromosome"/>
</dbReference>
<proteinExistence type="predicted"/>
<dbReference type="EMBL" id="CP063310">
    <property type="protein sequence ID" value="QOS68975.1"/>
    <property type="molecule type" value="Genomic_DNA"/>
</dbReference>
<reference evidence="1 2" key="1">
    <citation type="submission" date="2020-10" db="EMBL/GenBank/DDBJ databases">
        <title>Eggerthella sp. nov., isolated from human feces.</title>
        <authorList>
            <person name="Yajun G."/>
        </authorList>
    </citation>
    <scope>NUCLEOTIDE SEQUENCE [LARGE SCALE GENOMIC DNA]</scope>
    <source>
        <strain evidence="1 2">HF-1101</strain>
    </source>
</reference>